<dbReference type="Proteomes" id="UP000887577">
    <property type="component" value="Unplaced"/>
</dbReference>
<dbReference type="AlphaFoldDB" id="A0A914Y8I5"/>
<dbReference type="WBParaSite" id="PSU_v2.g139.t1">
    <property type="protein sequence ID" value="PSU_v2.g139.t1"/>
    <property type="gene ID" value="PSU_v2.g139"/>
</dbReference>
<organism evidence="2 3">
    <name type="scientific">Panagrolaimus superbus</name>
    <dbReference type="NCBI Taxonomy" id="310955"/>
    <lineage>
        <taxon>Eukaryota</taxon>
        <taxon>Metazoa</taxon>
        <taxon>Ecdysozoa</taxon>
        <taxon>Nematoda</taxon>
        <taxon>Chromadorea</taxon>
        <taxon>Rhabditida</taxon>
        <taxon>Tylenchina</taxon>
        <taxon>Panagrolaimomorpha</taxon>
        <taxon>Panagrolaimoidea</taxon>
        <taxon>Panagrolaimidae</taxon>
        <taxon>Panagrolaimus</taxon>
    </lineage>
</organism>
<evidence type="ECO:0000313" key="3">
    <source>
        <dbReference type="WBParaSite" id="PSU_v2.g139.t1"/>
    </source>
</evidence>
<evidence type="ECO:0000313" key="2">
    <source>
        <dbReference type="Proteomes" id="UP000887577"/>
    </source>
</evidence>
<name>A0A914Y8I5_9BILA</name>
<keyword evidence="2" id="KW-1185">Reference proteome</keyword>
<feature type="transmembrane region" description="Helical" evidence="1">
    <location>
        <begin position="107"/>
        <end position="127"/>
    </location>
</feature>
<evidence type="ECO:0000256" key="1">
    <source>
        <dbReference type="SAM" id="Phobius"/>
    </source>
</evidence>
<reference evidence="3" key="1">
    <citation type="submission" date="2022-11" db="UniProtKB">
        <authorList>
            <consortium name="WormBaseParasite"/>
        </authorList>
    </citation>
    <scope>IDENTIFICATION</scope>
</reference>
<sequence length="128" mass="13956">MRSCGSSQCELRIEVVQSVIKFSDVGVDVGTICDTLRIQDTKTKFNIIRAIKTCPPKIVNGIINLEVINAEAGCKVNSEIKYSEIPTTSLPSADKLADLTSSSSFELWKILLIIIVGLIVFGIFAFFG</sequence>
<keyword evidence="1" id="KW-0472">Membrane</keyword>
<accession>A0A914Y8I5</accession>
<keyword evidence="1" id="KW-1133">Transmembrane helix</keyword>
<proteinExistence type="predicted"/>
<keyword evidence="1" id="KW-0812">Transmembrane</keyword>
<protein>
    <submittedName>
        <fullName evidence="3">Uncharacterized protein</fullName>
    </submittedName>
</protein>